<keyword evidence="1" id="KW-0175">Coiled coil</keyword>
<comment type="caution">
    <text evidence="3">The sequence shown here is derived from an EMBL/GenBank/DDBJ whole genome shotgun (WGS) entry which is preliminary data.</text>
</comment>
<evidence type="ECO:0000313" key="4">
    <source>
        <dbReference type="Proteomes" id="UP000194003"/>
    </source>
</evidence>
<keyword evidence="4" id="KW-1185">Reference proteome</keyword>
<proteinExistence type="predicted"/>
<dbReference type="STRING" id="1434232.MAIT1_04959"/>
<dbReference type="Proteomes" id="UP000194003">
    <property type="component" value="Unassembled WGS sequence"/>
</dbReference>
<accession>A0A1Y2KCC5</accession>
<evidence type="ECO:0000256" key="1">
    <source>
        <dbReference type="SAM" id="Coils"/>
    </source>
</evidence>
<gene>
    <name evidence="3" type="ORF">MAIT1_04959</name>
</gene>
<evidence type="ECO:0000256" key="2">
    <source>
        <dbReference type="SAM" id="MobiDB-lite"/>
    </source>
</evidence>
<organism evidence="3 4">
    <name type="scientific">Magnetofaba australis IT-1</name>
    <dbReference type="NCBI Taxonomy" id="1434232"/>
    <lineage>
        <taxon>Bacteria</taxon>
        <taxon>Pseudomonadati</taxon>
        <taxon>Pseudomonadota</taxon>
        <taxon>Magnetococcia</taxon>
        <taxon>Magnetococcales</taxon>
        <taxon>Magnetococcaceae</taxon>
        <taxon>Magnetofaba</taxon>
    </lineage>
</organism>
<sequence length="1431" mass="153026">MKAMTRTQHSYSIRLSVEQGGKVKAELADIGASGERSFQRIRASSNDASRGLESLTSRATSLQTNISRLTGIIAGLTAAGGLTALANRAITAADAIGKTADRIGVGVESLQALRYAADSAGVSQQTLEMALQRFTRRTAEAAQGTGEAKAALRELGISARDAGGNVRDTEDLLLDAADALKGVENQSDRVRLAFKLFDSQGVKLLQMLQNGSEAMRETMQRARDLGIVLEEELIRNAEEARNELDTLAKVLDANLSRALLDLAPAISDASTWLADLASDGGVAYEKFKAIVTGDTNFENLSLRAVAATVREYREEVEALQKIIQVNETHRDLFTGRDRMSDGALEGMKAKLAEKERILAQWSAKLAMMRAQSGSNKPAGAPPADNLPDPEAAKAAARELARIESALQDDLEKLRSAGLSKRQLLEESHTEALLKLRDLRDKALTDAERARIDQAMESQYERYRLERAKLVAVEREYLAELKSEIALHQQVIDGKIPLEELTRRLAEAEREAAIQKELSNTLSETGIQLGSEQARELERLIRAKEQATRTTEEMTEAEEKAAKAAKKAADEHKKALEAYEKSLNAPFERAAEGIQNVLTDAFESAFDGSLRSADDVADAMKRIFIRAAAEIAAAMVIRPVIGSVMGSVGLGGVAQSMGLSAPSITGLSGGGAGSLFNIASTGSDLFSAFGGSFGLQTSGIGGAINAFGASNLGMASLTPQFYVPSMGMTVTGSELAAIQSGLGFELPATQVGTAVTPGSSMLGAGTAMGYLGAAGLGYGVGSMVFGSQEAGIGGALGSAAGYGIGSSMGTILGMAGGPVGMVLGTLAGSFIGDLFGDDEPSPPAITVFFNGMEHPWAGSNHVNIGNLTSTRNADTPVDAVIAMSEGLRGLITQGGFTLGEDYTVHELGHVGWHAEKGYSDSATGFGWTAENFGQTMLGLFGGNLANGTIQGAAPALKNALNNASDYTEMERILTEWSAGRDQMLAVLEGVWAEPTDAMTQAEAAVQALSSQFDQMAANADLYNIALEEVDAAEAHAKEQMRSQWQSEIEDQLLQLTDPYGFALKQLQEQQAGQIKAAEAVEMGAQALSDLHTAQLEALREQYRIIPEVASEDVTAAERAALQWAEGIRRDLLGVMDPMALAFEELDDWYTEQLAQAEQYQQQTGDLTALYRARQHAIQEEYAQIAPALDEEALDSLDAQQRQALQWSESIRRELLGMTDPRAQALEELERWYAEQQSLAEQHQQQTLELTELYLTKKQAIEEQYAEQAVATANGVSVRMQSALQGINNTLLGLETGNLSTLTQAEQLDLARTAYNGVVQRAYNGDIDAITQLPNLAQGYLTEARDQYASGAGYKSIFDSVRQDLSGLLPSNQSTPAAESDALRNEVSELRADVAFLTQTVERQTQQLIAAGKEQAASATTASLSQLRASQLS</sequence>
<feature type="coiled-coil region" evidence="1">
    <location>
        <begin position="497"/>
        <end position="581"/>
    </location>
</feature>
<reference evidence="3 4" key="1">
    <citation type="journal article" date="2016" name="BMC Genomics">
        <title>Combined genomic and structural analyses of a cultured magnetotactic bacterium reveals its niche adaptation to a dynamic environment.</title>
        <authorList>
            <person name="Araujo A.C."/>
            <person name="Morillo V."/>
            <person name="Cypriano J."/>
            <person name="Teixeira L.C."/>
            <person name="Leao P."/>
            <person name="Lyra S."/>
            <person name="Almeida L.G."/>
            <person name="Bazylinski D.A."/>
            <person name="Vasconcellos A.T."/>
            <person name="Abreu F."/>
            <person name="Lins U."/>
        </authorList>
    </citation>
    <scope>NUCLEOTIDE SEQUENCE [LARGE SCALE GENOMIC DNA]</scope>
    <source>
        <strain evidence="3 4">IT-1</strain>
    </source>
</reference>
<feature type="region of interest" description="Disordered" evidence="2">
    <location>
        <begin position="369"/>
        <end position="394"/>
    </location>
</feature>
<name>A0A1Y2KCC5_9PROT</name>
<evidence type="ECO:0000313" key="3">
    <source>
        <dbReference type="EMBL" id="OSM08501.1"/>
    </source>
</evidence>
<feature type="coiled-coil region" evidence="1">
    <location>
        <begin position="1378"/>
        <end position="1405"/>
    </location>
</feature>
<dbReference type="EMBL" id="LVJN01000007">
    <property type="protein sequence ID" value="OSM08501.1"/>
    <property type="molecule type" value="Genomic_DNA"/>
</dbReference>
<protein>
    <submittedName>
        <fullName evidence="3">Putative phage tape measure protein</fullName>
    </submittedName>
</protein>